<dbReference type="SUPFAM" id="SSF53850">
    <property type="entry name" value="Periplasmic binding protein-like II"/>
    <property type="match status" value="1"/>
</dbReference>
<feature type="lipid moiety-binding region" description="S-diacylglycerol cysteine" evidence="7">
    <location>
        <position position="21"/>
    </location>
</feature>
<evidence type="ECO:0000313" key="9">
    <source>
        <dbReference type="EMBL" id="RSU13926.1"/>
    </source>
</evidence>
<evidence type="ECO:0000256" key="2">
    <source>
        <dbReference type="ARBA" id="ARBA00022729"/>
    </source>
</evidence>
<keyword evidence="5 6" id="KW-0449">Lipoprotein</keyword>
<comment type="similarity">
    <text evidence="6">Belongs to the nlpA lipoprotein family.</text>
</comment>
<comment type="caution">
    <text evidence="9">The sequence shown here is derived from an EMBL/GenBank/DDBJ whole genome shotgun (WGS) entry which is preliminary data.</text>
</comment>
<dbReference type="GO" id="GO:0016020">
    <property type="term" value="C:membrane"/>
    <property type="evidence" value="ECO:0007669"/>
    <property type="project" value="UniProtKB-SubCell"/>
</dbReference>
<dbReference type="Proteomes" id="UP000286773">
    <property type="component" value="Unassembled WGS sequence"/>
</dbReference>
<organism evidence="9 10">
    <name type="scientific">Vagococcus acidifermentans</name>
    <dbReference type="NCBI Taxonomy" id="564710"/>
    <lineage>
        <taxon>Bacteria</taxon>
        <taxon>Bacillati</taxon>
        <taxon>Bacillota</taxon>
        <taxon>Bacilli</taxon>
        <taxon>Lactobacillales</taxon>
        <taxon>Enterococcaceae</taxon>
        <taxon>Vagococcus</taxon>
    </lineage>
</organism>
<dbReference type="PROSITE" id="PS51257">
    <property type="entry name" value="PROKAR_LIPOPROTEIN"/>
    <property type="match status" value="1"/>
</dbReference>
<evidence type="ECO:0000256" key="4">
    <source>
        <dbReference type="ARBA" id="ARBA00023139"/>
    </source>
</evidence>
<feature type="chain" id="PRO_5038355137" description="Lipoprotein" evidence="8">
    <location>
        <begin position="20"/>
        <end position="283"/>
    </location>
</feature>
<dbReference type="Gene3D" id="3.40.190.10">
    <property type="entry name" value="Periplasmic binding protein-like II"/>
    <property type="match status" value="2"/>
</dbReference>
<evidence type="ECO:0000256" key="6">
    <source>
        <dbReference type="PIRNR" id="PIRNR002854"/>
    </source>
</evidence>
<dbReference type="Pfam" id="PF03180">
    <property type="entry name" value="Lipoprotein_9"/>
    <property type="match status" value="1"/>
</dbReference>
<dbReference type="PANTHER" id="PTHR30429:SF0">
    <property type="entry name" value="METHIONINE-BINDING LIPOPROTEIN METQ"/>
    <property type="match status" value="1"/>
</dbReference>
<keyword evidence="4" id="KW-0564">Palmitate</keyword>
<dbReference type="InterPro" id="IPR004872">
    <property type="entry name" value="Lipoprotein_NlpA"/>
</dbReference>
<dbReference type="OrthoDB" id="9812878at2"/>
<reference evidence="9 10" key="1">
    <citation type="submission" date="2017-05" db="EMBL/GenBank/DDBJ databases">
        <title>Vagococcus spp. assemblies.</title>
        <authorList>
            <person name="Gulvik C.A."/>
        </authorList>
    </citation>
    <scope>NUCLEOTIDE SEQUENCE [LARGE SCALE GENOMIC DNA]</scope>
    <source>
        <strain evidence="9 10">LMG 24798</strain>
    </source>
</reference>
<dbReference type="PIRSF" id="PIRSF002854">
    <property type="entry name" value="MetQ"/>
    <property type="match status" value="1"/>
</dbReference>
<dbReference type="RefSeq" id="WP_126812362.1">
    <property type="nucleotide sequence ID" value="NZ_NGKC01000002.1"/>
</dbReference>
<evidence type="ECO:0000256" key="8">
    <source>
        <dbReference type="SAM" id="SignalP"/>
    </source>
</evidence>
<evidence type="ECO:0000256" key="7">
    <source>
        <dbReference type="PIRSR" id="PIRSR002854-1"/>
    </source>
</evidence>
<dbReference type="AlphaFoldDB" id="A0A430B0U8"/>
<protein>
    <recommendedName>
        <fullName evidence="6">Lipoprotein</fullName>
    </recommendedName>
</protein>
<keyword evidence="10" id="KW-1185">Reference proteome</keyword>
<evidence type="ECO:0000256" key="1">
    <source>
        <dbReference type="ARBA" id="ARBA00004635"/>
    </source>
</evidence>
<sequence length="283" mass="30838">MKKKFAAFGLLSALVLGLAACGGGSDEKATKESAGGKSGEDTTIIVGASPTPHAEILEEAKPLLKEKGFDLEIKVFDDYILPNTALESKELDANYFQHIPYFENAVEENNFDFVNAGKVHIELMALYSQQLKDIKDLEEGATVLTSNSETDWGRIITILQDAGLVKVKDGVDLLTATFDDIAENPKNLKFKYDLDPGMMTSAYQNDEAALIAINANFANGIGLSPKEDGVLVEKDNSPYANIVAVRTGDEKTEKIKALMDVLHSEEITSFIEEKWSGTITPIQ</sequence>
<name>A0A430B0U8_9ENTE</name>
<feature type="signal peptide" evidence="8">
    <location>
        <begin position="1"/>
        <end position="19"/>
    </location>
</feature>
<evidence type="ECO:0000256" key="3">
    <source>
        <dbReference type="ARBA" id="ARBA00023136"/>
    </source>
</evidence>
<proteinExistence type="inferred from homology"/>
<dbReference type="PANTHER" id="PTHR30429">
    <property type="entry name" value="D-METHIONINE-BINDING LIPOPROTEIN METQ"/>
    <property type="match status" value="1"/>
</dbReference>
<gene>
    <name evidence="9" type="ORF">CBF27_03220</name>
</gene>
<dbReference type="EMBL" id="NGKC01000002">
    <property type="protein sequence ID" value="RSU13926.1"/>
    <property type="molecule type" value="Genomic_DNA"/>
</dbReference>
<evidence type="ECO:0000256" key="5">
    <source>
        <dbReference type="ARBA" id="ARBA00023288"/>
    </source>
</evidence>
<keyword evidence="2 8" id="KW-0732">Signal</keyword>
<comment type="subcellular location">
    <subcellularLocation>
        <location evidence="1">Membrane</location>
        <topology evidence="1">Lipid-anchor</topology>
    </subcellularLocation>
</comment>
<accession>A0A430B0U8</accession>
<keyword evidence="3" id="KW-0472">Membrane</keyword>
<evidence type="ECO:0000313" key="10">
    <source>
        <dbReference type="Proteomes" id="UP000286773"/>
    </source>
</evidence>